<evidence type="ECO:0000256" key="6">
    <source>
        <dbReference type="SAM" id="MobiDB-lite"/>
    </source>
</evidence>
<evidence type="ECO:0000256" key="5">
    <source>
        <dbReference type="ARBA" id="ARBA00023316"/>
    </source>
</evidence>
<keyword evidence="10" id="KW-1185">Reference proteome</keyword>
<feature type="compositionally biased region" description="Basic and acidic residues" evidence="6">
    <location>
        <begin position="444"/>
        <end position="457"/>
    </location>
</feature>
<gene>
    <name evidence="9" type="ORF">J8A68_005055</name>
</gene>
<feature type="region of interest" description="Disordered" evidence="6">
    <location>
        <begin position="432"/>
        <end position="457"/>
    </location>
</feature>
<dbReference type="GO" id="GO:0005576">
    <property type="term" value="C:extracellular region"/>
    <property type="evidence" value="ECO:0007669"/>
    <property type="project" value="TreeGrafter"/>
</dbReference>
<organism evidence="9 10">
    <name type="scientific">[Candida] subhashii</name>
    <dbReference type="NCBI Taxonomy" id="561895"/>
    <lineage>
        <taxon>Eukaryota</taxon>
        <taxon>Fungi</taxon>
        <taxon>Dikarya</taxon>
        <taxon>Ascomycota</taxon>
        <taxon>Saccharomycotina</taxon>
        <taxon>Pichiomycetes</taxon>
        <taxon>Debaryomycetaceae</taxon>
        <taxon>Spathaspora</taxon>
    </lineage>
</organism>
<sequence>MLILSLLLLLNILSLSNARVNSDSDTIDQDYLEKSKLNFNNANSIYNDSLSKIYGVNLGGWLVTEPWITPSIFEKIDLMYGSIPLDEYSLCLFLTQSTCRKYLEPHWQSFITEEDFREIATLNLNLVRIPIGYWAFDLLPDDPYTQGQEEYLDLAINWAQKHNLKIQIGLHGMPGSQNGFDNSGLTTANPQWLDVEENYMLSKTVINYIFDKYGKNPVIHSIQVVNEPMGLTLNKNKILDYYTYCLTLANEKQIDAKVVLHDAFLNIESWKDFPGEFILDHHFYEVFTDWQIKLDLAGHLQNVKNLGERISRSGHRSIVGEFSGALTDCSKYLNGIGKGNRWEGTYLSDHKGSCLGHDDPNNSTFKQDTMIFLKEQLYIYEEKGSGWIFWSWKTENSLDWDMKRLASFGMLPDPLIMGSKSQVASNATQQVGKEKSFENSTTIEHSDVQVDHEDDNHELNEEQEEEFEESIVHDSGEGGLFDYLKQMRTIALGFIIACICLDLVHV</sequence>
<keyword evidence="3" id="KW-0378">Hydrolase</keyword>
<keyword evidence="5" id="KW-0961">Cell wall biogenesis/degradation</keyword>
<comment type="similarity">
    <text evidence="1">Belongs to the glycosyl hydrolase 5 (cellulase A) family.</text>
</comment>
<dbReference type="GeneID" id="73471855"/>
<evidence type="ECO:0000313" key="9">
    <source>
        <dbReference type="EMBL" id="KAG7661477.1"/>
    </source>
</evidence>
<evidence type="ECO:0000256" key="3">
    <source>
        <dbReference type="ARBA" id="ARBA00022801"/>
    </source>
</evidence>
<dbReference type="GO" id="GO:0009986">
    <property type="term" value="C:cell surface"/>
    <property type="evidence" value="ECO:0007669"/>
    <property type="project" value="TreeGrafter"/>
</dbReference>
<evidence type="ECO:0000256" key="7">
    <source>
        <dbReference type="SAM" id="SignalP"/>
    </source>
</evidence>
<keyword evidence="4" id="KW-0326">Glycosidase</keyword>
<dbReference type="GO" id="GO:0004338">
    <property type="term" value="F:glucan exo-1,3-beta-glucosidase activity"/>
    <property type="evidence" value="ECO:0007669"/>
    <property type="project" value="TreeGrafter"/>
</dbReference>
<evidence type="ECO:0000259" key="8">
    <source>
        <dbReference type="Pfam" id="PF00150"/>
    </source>
</evidence>
<keyword evidence="2 7" id="KW-0732">Signal</keyword>
<dbReference type="InterPro" id="IPR001547">
    <property type="entry name" value="Glyco_hydro_5"/>
</dbReference>
<dbReference type="Proteomes" id="UP000694255">
    <property type="component" value="Unassembled WGS sequence"/>
</dbReference>
<feature type="domain" description="Glycoside hydrolase family 5" evidence="8">
    <location>
        <begin position="105"/>
        <end position="329"/>
    </location>
</feature>
<dbReference type="PANTHER" id="PTHR31297">
    <property type="entry name" value="GLUCAN ENDO-1,6-BETA-GLUCOSIDASE B"/>
    <property type="match status" value="1"/>
</dbReference>
<name>A0A8J5QI09_9ASCO</name>
<evidence type="ECO:0000256" key="2">
    <source>
        <dbReference type="ARBA" id="ARBA00022729"/>
    </source>
</evidence>
<dbReference type="GO" id="GO:0009251">
    <property type="term" value="P:glucan catabolic process"/>
    <property type="evidence" value="ECO:0007669"/>
    <property type="project" value="TreeGrafter"/>
</dbReference>
<dbReference type="EMBL" id="JAGSYN010000219">
    <property type="protein sequence ID" value="KAG7661477.1"/>
    <property type="molecule type" value="Genomic_DNA"/>
</dbReference>
<dbReference type="AlphaFoldDB" id="A0A8J5QI09"/>
<accession>A0A8J5QI09</accession>
<proteinExistence type="inferred from homology"/>
<dbReference type="PANTHER" id="PTHR31297:SF1">
    <property type="entry name" value="GLUCAN 1,3-BETA-GLUCOSIDASE I_II-RELATED"/>
    <property type="match status" value="1"/>
</dbReference>
<evidence type="ECO:0000256" key="4">
    <source>
        <dbReference type="ARBA" id="ARBA00023295"/>
    </source>
</evidence>
<reference evidence="9 10" key="1">
    <citation type="journal article" date="2021" name="DNA Res.">
        <title>Genome analysis of Candida subhashii reveals its hybrid nature and dual mitochondrial genome conformations.</title>
        <authorList>
            <person name="Mixao V."/>
            <person name="Hegedusova E."/>
            <person name="Saus E."/>
            <person name="Pryszcz L.P."/>
            <person name="Cillingova A."/>
            <person name="Nosek J."/>
            <person name="Gabaldon T."/>
        </authorList>
    </citation>
    <scope>NUCLEOTIDE SEQUENCE [LARGE SCALE GENOMIC DNA]</scope>
    <source>
        <strain evidence="9 10">CBS 10753</strain>
    </source>
</reference>
<dbReference type="GO" id="GO:0071555">
    <property type="term" value="P:cell wall organization"/>
    <property type="evidence" value="ECO:0007669"/>
    <property type="project" value="UniProtKB-KW"/>
</dbReference>
<dbReference type="RefSeq" id="XP_049261710.1">
    <property type="nucleotide sequence ID" value="XM_049409080.1"/>
</dbReference>
<comment type="caution">
    <text evidence="9">The sequence shown here is derived from an EMBL/GenBank/DDBJ whole genome shotgun (WGS) entry which is preliminary data.</text>
</comment>
<feature type="signal peptide" evidence="7">
    <location>
        <begin position="1"/>
        <end position="18"/>
    </location>
</feature>
<feature type="chain" id="PRO_5035215055" description="Glycoside hydrolase family 5 domain-containing protein" evidence="7">
    <location>
        <begin position="19"/>
        <end position="506"/>
    </location>
</feature>
<evidence type="ECO:0000256" key="1">
    <source>
        <dbReference type="ARBA" id="ARBA00005641"/>
    </source>
</evidence>
<dbReference type="InterPro" id="IPR050386">
    <property type="entry name" value="Glycosyl_hydrolase_5"/>
</dbReference>
<dbReference type="Pfam" id="PF00150">
    <property type="entry name" value="Cellulase"/>
    <property type="match status" value="1"/>
</dbReference>
<dbReference type="OrthoDB" id="62120at2759"/>
<evidence type="ECO:0000313" key="10">
    <source>
        <dbReference type="Proteomes" id="UP000694255"/>
    </source>
</evidence>
<protein>
    <recommendedName>
        <fullName evidence="8">Glycoside hydrolase family 5 domain-containing protein</fullName>
    </recommendedName>
</protein>